<keyword evidence="1" id="KW-0472">Membrane</keyword>
<keyword evidence="1" id="KW-1133">Transmembrane helix</keyword>
<dbReference type="EMBL" id="KZ664870">
    <property type="protein sequence ID" value="PPS02715.1"/>
    <property type="molecule type" value="Genomic_DNA"/>
</dbReference>
<sequence length="89" mass="10562">MENLLFESSVNSLSSTYLSIEWSWWFEEFILLIPAIILIKIMFQTGVVYLKSAELGMTYLDYTEWENAKYRKRDSFIRCGSDNLRIYGI</sequence>
<feature type="transmembrane region" description="Helical" evidence="1">
    <location>
        <begin position="29"/>
        <end position="50"/>
    </location>
</feature>
<reference evidence="2 3" key="1">
    <citation type="submission" date="2015-01" db="EMBL/GenBank/DDBJ databases">
        <title>Genome of allotetraploid Gossypium barbadense reveals genomic plasticity and fiber elongation in cotton evolution.</title>
        <authorList>
            <person name="Chen X."/>
            <person name="Liu X."/>
            <person name="Zhao B."/>
            <person name="Zheng H."/>
            <person name="Hu Y."/>
            <person name="Lu G."/>
            <person name="Yang C."/>
            <person name="Chen J."/>
            <person name="Shan C."/>
            <person name="Zhang L."/>
            <person name="Zhou Y."/>
            <person name="Wang L."/>
            <person name="Guo W."/>
            <person name="Bai Y."/>
            <person name="Ruan J."/>
            <person name="Shangguan X."/>
            <person name="Mao Y."/>
            <person name="Jiang J."/>
            <person name="Zhu Y."/>
            <person name="Lei J."/>
            <person name="Kang H."/>
            <person name="Chen S."/>
            <person name="He X."/>
            <person name="Wang R."/>
            <person name="Wang Y."/>
            <person name="Chen J."/>
            <person name="Wang L."/>
            <person name="Yu S."/>
            <person name="Wang B."/>
            <person name="Wei J."/>
            <person name="Song S."/>
            <person name="Lu X."/>
            <person name="Gao Z."/>
            <person name="Gu W."/>
            <person name="Deng X."/>
            <person name="Ma D."/>
            <person name="Wang S."/>
            <person name="Liang W."/>
            <person name="Fang L."/>
            <person name="Cai C."/>
            <person name="Zhu X."/>
            <person name="Zhou B."/>
            <person name="Zhang Y."/>
            <person name="Chen Z."/>
            <person name="Xu S."/>
            <person name="Zhu R."/>
            <person name="Wang S."/>
            <person name="Zhang T."/>
            <person name="Zhao G."/>
        </authorList>
    </citation>
    <scope>NUCLEOTIDE SEQUENCE [LARGE SCALE GENOMIC DNA]</scope>
    <source>
        <strain evidence="3">cv. Xinhai21</strain>
        <tissue evidence="2">Leaf</tissue>
    </source>
</reference>
<name>A0A2P5XH81_GOSBA</name>
<evidence type="ECO:0000313" key="2">
    <source>
        <dbReference type="EMBL" id="PPS02715.1"/>
    </source>
</evidence>
<evidence type="ECO:0000313" key="3">
    <source>
        <dbReference type="Proteomes" id="UP000239757"/>
    </source>
</evidence>
<evidence type="ECO:0000256" key="1">
    <source>
        <dbReference type="SAM" id="Phobius"/>
    </source>
</evidence>
<gene>
    <name evidence="2" type="ORF">GOBAR_AA17946</name>
</gene>
<dbReference type="Proteomes" id="UP000239757">
    <property type="component" value="Unassembled WGS sequence"/>
</dbReference>
<dbReference type="AlphaFoldDB" id="A0A2P5XH81"/>
<protein>
    <submittedName>
        <fullName evidence="2">Uncharacterized protein</fullName>
    </submittedName>
</protein>
<keyword evidence="1" id="KW-0812">Transmembrane</keyword>
<accession>A0A2P5XH81</accession>
<proteinExistence type="predicted"/>
<organism evidence="2 3">
    <name type="scientific">Gossypium barbadense</name>
    <name type="common">Sea Island cotton</name>
    <name type="synonym">Hibiscus barbadensis</name>
    <dbReference type="NCBI Taxonomy" id="3634"/>
    <lineage>
        <taxon>Eukaryota</taxon>
        <taxon>Viridiplantae</taxon>
        <taxon>Streptophyta</taxon>
        <taxon>Embryophyta</taxon>
        <taxon>Tracheophyta</taxon>
        <taxon>Spermatophyta</taxon>
        <taxon>Magnoliopsida</taxon>
        <taxon>eudicotyledons</taxon>
        <taxon>Gunneridae</taxon>
        <taxon>Pentapetalae</taxon>
        <taxon>rosids</taxon>
        <taxon>malvids</taxon>
        <taxon>Malvales</taxon>
        <taxon>Malvaceae</taxon>
        <taxon>Malvoideae</taxon>
        <taxon>Gossypium</taxon>
    </lineage>
</organism>